<comment type="caution">
    <text evidence="3">The sequence shown here is derived from an EMBL/GenBank/DDBJ whole genome shotgun (WGS) entry which is preliminary data.</text>
</comment>
<dbReference type="CDD" id="cd00408">
    <property type="entry name" value="DHDPS-like"/>
    <property type="match status" value="1"/>
</dbReference>
<dbReference type="RefSeq" id="WP_185666238.1">
    <property type="nucleotide sequence ID" value="NZ_JABBJF010000001.1"/>
</dbReference>
<evidence type="ECO:0000256" key="2">
    <source>
        <dbReference type="PIRNR" id="PIRNR001365"/>
    </source>
</evidence>
<protein>
    <submittedName>
        <fullName evidence="3">Dihydrodipicolinate synthase family protein</fullName>
    </submittedName>
</protein>
<dbReference type="Gene3D" id="3.20.20.70">
    <property type="entry name" value="Aldolase class I"/>
    <property type="match status" value="1"/>
</dbReference>
<evidence type="ECO:0000256" key="1">
    <source>
        <dbReference type="ARBA" id="ARBA00023239"/>
    </source>
</evidence>
<dbReference type="PANTHER" id="PTHR42849">
    <property type="entry name" value="N-ACETYLNEURAMINATE LYASE"/>
    <property type="match status" value="1"/>
</dbReference>
<dbReference type="Pfam" id="PF00701">
    <property type="entry name" value="DHDPS"/>
    <property type="match status" value="1"/>
</dbReference>
<organism evidence="3 4">
    <name type="scientific">Kluyvera sichuanensis</name>
    <dbReference type="NCBI Taxonomy" id="2725494"/>
    <lineage>
        <taxon>Bacteria</taxon>
        <taxon>Pseudomonadati</taxon>
        <taxon>Pseudomonadota</taxon>
        <taxon>Gammaproteobacteria</taxon>
        <taxon>Enterobacterales</taxon>
        <taxon>Enterobacteriaceae</taxon>
        <taxon>Kluyvera</taxon>
    </lineage>
</organism>
<dbReference type="InterPro" id="IPR013785">
    <property type="entry name" value="Aldolase_TIM"/>
</dbReference>
<dbReference type="EMBL" id="JABBJF010000001">
    <property type="protein sequence ID" value="MBC1184425.1"/>
    <property type="molecule type" value="Genomic_DNA"/>
</dbReference>
<accession>A0ABR6RN50</accession>
<comment type="similarity">
    <text evidence="2">Belongs to the DapA family.</text>
</comment>
<proteinExistence type="inferred from homology"/>
<dbReference type="SMART" id="SM01130">
    <property type="entry name" value="DHDPS"/>
    <property type="match status" value="1"/>
</dbReference>
<keyword evidence="1 2" id="KW-0456">Lyase</keyword>
<dbReference type="SUPFAM" id="SSF51569">
    <property type="entry name" value="Aldolase"/>
    <property type="match status" value="1"/>
</dbReference>
<dbReference type="PIRSF" id="PIRSF001365">
    <property type="entry name" value="DHDPS"/>
    <property type="match status" value="1"/>
</dbReference>
<dbReference type="InterPro" id="IPR002220">
    <property type="entry name" value="DapA-like"/>
</dbReference>
<evidence type="ECO:0000313" key="3">
    <source>
        <dbReference type="EMBL" id="MBC1184425.1"/>
    </source>
</evidence>
<name>A0ABR6RN50_9ENTR</name>
<dbReference type="PANTHER" id="PTHR42849:SF1">
    <property type="entry name" value="N-ACETYLNEURAMINATE LYASE"/>
    <property type="match status" value="1"/>
</dbReference>
<reference evidence="3 4" key="1">
    <citation type="submission" date="2020-04" db="EMBL/GenBank/DDBJ databases">
        <title>The draft genome of Kluyvera sichuanensis strain SCKS090646.</title>
        <authorList>
            <person name="Wei L."/>
            <person name="Liu L."/>
            <person name="Feng Y."/>
            <person name="Zong Z."/>
        </authorList>
    </citation>
    <scope>NUCLEOTIDE SEQUENCE [LARGE SCALE GENOMIC DNA]</scope>
    <source>
        <strain evidence="3 4">090646</strain>
    </source>
</reference>
<evidence type="ECO:0000313" key="4">
    <source>
        <dbReference type="Proteomes" id="UP000607331"/>
    </source>
</evidence>
<keyword evidence="4" id="KW-1185">Reference proteome</keyword>
<gene>
    <name evidence="3" type="ORF">HII27_01700</name>
</gene>
<dbReference type="PRINTS" id="PR00146">
    <property type="entry name" value="DHPICSNTHASE"/>
</dbReference>
<sequence>MFKGLCAFPLTPLTEGEIEEKSFISLIENLVAAGVDAIGALGSTGSYAYLTREQRYQATKLAVSTAANIPVITSIGHVRFEEVVRLAEDAQKAGVSGVLLAPLSYQPLSTDEVFRFYERISAELSVPLCIYDNPATTKFEFTDELLIALSALNQVGSIKLSEIPDNRELALQRIDNLKTRVAKGVTIGISGDAQSANGLMWGCDVWYSVIGGMFPHYSLALTQAALSQDERKTHKLNSDLNPLWAFYHRHGSLCVIATVAEIMGVVASPCLPFPLQTLTGEERASLVQTLKQLDFLL</sequence>
<dbReference type="Proteomes" id="UP000607331">
    <property type="component" value="Unassembled WGS sequence"/>
</dbReference>